<evidence type="ECO:0000313" key="2">
    <source>
        <dbReference type="Proteomes" id="UP000501726"/>
    </source>
</evidence>
<dbReference type="Proteomes" id="UP000501726">
    <property type="component" value="Chromosome"/>
</dbReference>
<keyword evidence="2" id="KW-1185">Reference proteome</keyword>
<protein>
    <recommendedName>
        <fullName evidence="3">Orphan protein</fullName>
    </recommendedName>
</protein>
<evidence type="ECO:0000313" key="1">
    <source>
        <dbReference type="EMBL" id="BBP47080.1"/>
    </source>
</evidence>
<dbReference type="KEGG" id="tse:THMIRHAS_24530"/>
<organism evidence="1 2">
    <name type="scientific">Thiosulfatimonas sediminis</name>
    <dbReference type="NCBI Taxonomy" id="2675054"/>
    <lineage>
        <taxon>Bacteria</taxon>
        <taxon>Pseudomonadati</taxon>
        <taxon>Pseudomonadota</taxon>
        <taxon>Gammaproteobacteria</taxon>
        <taxon>Thiotrichales</taxon>
        <taxon>Piscirickettsiaceae</taxon>
        <taxon>Thiosulfatimonas</taxon>
    </lineage>
</organism>
<accession>A0A6F8PYN7</accession>
<proteinExistence type="predicted"/>
<gene>
    <name evidence="1" type="ORF">THMIRHAS_24530</name>
</gene>
<dbReference type="AlphaFoldDB" id="A0A6F8PYN7"/>
<dbReference type="EMBL" id="AP021889">
    <property type="protein sequence ID" value="BBP47080.1"/>
    <property type="molecule type" value="Genomic_DNA"/>
</dbReference>
<reference evidence="2" key="1">
    <citation type="submission" date="2019-11" db="EMBL/GenBank/DDBJ databases">
        <title>Isolation and characterization of two novel species in the genus Thiomicrorhabdus.</title>
        <authorList>
            <person name="Mochizuki J."/>
            <person name="Kojima H."/>
            <person name="Fukui M."/>
        </authorList>
    </citation>
    <scope>NUCLEOTIDE SEQUENCE [LARGE SCALE GENOMIC DNA]</scope>
    <source>
        <strain evidence="2">aks77</strain>
    </source>
</reference>
<sequence>MQFLQVVRSKNIVSDSEKLRLEHQAARLFMRRYEKQFGVPMRHIWHNTPRKPDVSCYLDGEQVDLEIAHLYGSEEEAKQVLGRSLSDETLAALRHLQKTPPNHRLLEALNQVLCKKSAKCYESKKVWLVIRNLNPHWQTAQFAEHTHLLLPIERHPFEQIWLLSDHDQDPHCNILRLDDLSV</sequence>
<evidence type="ECO:0008006" key="3">
    <source>
        <dbReference type="Google" id="ProtNLM"/>
    </source>
</evidence>
<name>A0A6F8PYN7_9GAMM</name>